<dbReference type="RefSeq" id="WP_246903957.1">
    <property type="nucleotide sequence ID" value="NZ_JALJRB010000005.1"/>
</dbReference>
<keyword evidence="2" id="KW-0560">Oxidoreductase</keyword>
<reference evidence="5" key="1">
    <citation type="submission" date="2022-04" db="EMBL/GenBank/DDBJ databases">
        <title>Desulfatitalea alkaliphila sp. nov., a novel anaerobic sulfate-reducing bacterium isolated from terrestrial mud volcano, Taman Peninsula, Russia.</title>
        <authorList>
            <person name="Khomyakova M.A."/>
            <person name="Merkel A.Y."/>
            <person name="Slobodkin A.I."/>
        </authorList>
    </citation>
    <scope>NUCLEOTIDE SEQUENCE</scope>
    <source>
        <strain evidence="5">M08but</strain>
    </source>
</reference>
<protein>
    <submittedName>
        <fullName evidence="5">Short-chain dehydrogenase/reductase</fullName>
    </submittedName>
</protein>
<dbReference type="SMART" id="SM00822">
    <property type="entry name" value="PKS_KR"/>
    <property type="match status" value="1"/>
</dbReference>
<evidence type="ECO:0000313" key="6">
    <source>
        <dbReference type="Proteomes" id="UP001165427"/>
    </source>
</evidence>
<evidence type="ECO:0000256" key="2">
    <source>
        <dbReference type="ARBA" id="ARBA00023002"/>
    </source>
</evidence>
<dbReference type="InterPro" id="IPR036291">
    <property type="entry name" value="NAD(P)-bd_dom_sf"/>
</dbReference>
<dbReference type="GO" id="GO:0016491">
    <property type="term" value="F:oxidoreductase activity"/>
    <property type="evidence" value="ECO:0007669"/>
    <property type="project" value="UniProtKB-KW"/>
</dbReference>
<dbReference type="PRINTS" id="PR00081">
    <property type="entry name" value="GDHRDH"/>
</dbReference>
<comment type="similarity">
    <text evidence="1">Belongs to the short-chain dehydrogenases/reductases (SDR) family.</text>
</comment>
<keyword evidence="3" id="KW-0520">NAD</keyword>
<feature type="domain" description="Ketoreductase" evidence="4">
    <location>
        <begin position="8"/>
        <end position="212"/>
    </location>
</feature>
<comment type="caution">
    <text evidence="5">The sequence shown here is derived from an EMBL/GenBank/DDBJ whole genome shotgun (WGS) entry which is preliminary data.</text>
</comment>
<evidence type="ECO:0000256" key="3">
    <source>
        <dbReference type="ARBA" id="ARBA00023027"/>
    </source>
</evidence>
<dbReference type="PANTHER" id="PTHR43477:SF4">
    <property type="entry name" value="DEHYDROGENASE_REDUCTASE SDR FAMILY MEMBER 6"/>
    <property type="match status" value="1"/>
</dbReference>
<dbReference type="InterPro" id="IPR057326">
    <property type="entry name" value="KR_dom"/>
</dbReference>
<organism evidence="5 6">
    <name type="scientific">Desulfatitalea alkaliphila</name>
    <dbReference type="NCBI Taxonomy" id="2929485"/>
    <lineage>
        <taxon>Bacteria</taxon>
        <taxon>Pseudomonadati</taxon>
        <taxon>Thermodesulfobacteriota</taxon>
        <taxon>Desulfobacteria</taxon>
        <taxon>Desulfobacterales</taxon>
        <taxon>Desulfosarcinaceae</taxon>
        <taxon>Desulfatitalea</taxon>
    </lineage>
</organism>
<evidence type="ECO:0000313" key="5">
    <source>
        <dbReference type="EMBL" id="MCJ8500140.1"/>
    </source>
</evidence>
<sequence length="254" mass="26690">MDLGLNGRTALITGGSMGIGRACAEALAAEGCALHLAARGAEALDATRADLQNRYGVAVTCHPADLTDGDQARALADACPRIDILVNNAGAIPRGDLWRVSEPLWRQAWDLKVFGYINLCRAVYPRMREHGRGVIINVIGAGGERPTLDYIAGGAGNAALMAFTRALGARSLKEGIRVLAVNPGLIRTARLESLLRGLAQTRLGDADRWQELVPRTPPPGAPEDVGRVVAFLSSDCARYITGTVVTVDGGATAA</sequence>
<dbReference type="AlphaFoldDB" id="A0AA41R2U3"/>
<name>A0AA41R2U3_9BACT</name>
<dbReference type="PANTHER" id="PTHR43477">
    <property type="entry name" value="DIHYDROANTICAPSIN 7-DEHYDROGENASE"/>
    <property type="match status" value="1"/>
</dbReference>
<dbReference type="Proteomes" id="UP001165427">
    <property type="component" value="Unassembled WGS sequence"/>
</dbReference>
<proteinExistence type="inferred from homology"/>
<dbReference type="InterPro" id="IPR002347">
    <property type="entry name" value="SDR_fam"/>
</dbReference>
<dbReference type="EMBL" id="JALJRB010000005">
    <property type="protein sequence ID" value="MCJ8500140.1"/>
    <property type="molecule type" value="Genomic_DNA"/>
</dbReference>
<dbReference type="Gene3D" id="3.40.50.720">
    <property type="entry name" value="NAD(P)-binding Rossmann-like Domain"/>
    <property type="match status" value="1"/>
</dbReference>
<accession>A0AA41R2U3</accession>
<dbReference type="SUPFAM" id="SSF51735">
    <property type="entry name" value="NAD(P)-binding Rossmann-fold domains"/>
    <property type="match status" value="1"/>
</dbReference>
<evidence type="ECO:0000256" key="1">
    <source>
        <dbReference type="ARBA" id="ARBA00006484"/>
    </source>
</evidence>
<dbReference type="NCBIfam" id="NF004779">
    <property type="entry name" value="PRK06125.1"/>
    <property type="match status" value="1"/>
</dbReference>
<keyword evidence="6" id="KW-1185">Reference proteome</keyword>
<evidence type="ECO:0000259" key="4">
    <source>
        <dbReference type="SMART" id="SM00822"/>
    </source>
</evidence>
<dbReference type="InterPro" id="IPR051122">
    <property type="entry name" value="SDR_DHRS6-like"/>
</dbReference>
<dbReference type="Pfam" id="PF13561">
    <property type="entry name" value="adh_short_C2"/>
    <property type="match status" value="1"/>
</dbReference>
<gene>
    <name evidence="5" type="ORF">MRX98_06100</name>
</gene>